<evidence type="ECO:0000256" key="5">
    <source>
        <dbReference type="ARBA" id="ARBA00023242"/>
    </source>
</evidence>
<dbReference type="GO" id="GO:0005737">
    <property type="term" value="C:cytoplasm"/>
    <property type="evidence" value="ECO:0007669"/>
    <property type="project" value="UniProtKB-SubCell"/>
</dbReference>
<accession>V7B4H3</accession>
<dbReference type="Proteomes" id="UP000000226">
    <property type="component" value="Chromosome 8"/>
</dbReference>
<dbReference type="OMA" id="TSYDQRW"/>
<evidence type="ECO:0000313" key="8">
    <source>
        <dbReference type="EMBL" id="ESW11361.1"/>
    </source>
</evidence>
<dbReference type="PANTHER" id="PTHR33347:SF27">
    <property type="entry name" value="PROTEIN SOB FIVE-LIKE 3-RELATED"/>
    <property type="match status" value="1"/>
</dbReference>
<keyword evidence="2" id="KW-0963">Cytoplasm</keyword>
<name>V7B4H3_PHAVU</name>
<gene>
    <name evidence="8" type="ORF">PHAVU_008G023500g</name>
</gene>
<keyword evidence="5" id="KW-0539">Nucleus</keyword>
<evidence type="ECO:0000256" key="7">
    <source>
        <dbReference type="SAM" id="MobiDB-lite"/>
    </source>
</evidence>
<evidence type="ECO:0000256" key="3">
    <source>
        <dbReference type="ARBA" id="ARBA00022712"/>
    </source>
</evidence>
<feature type="compositionally biased region" description="Basic and acidic residues" evidence="7">
    <location>
        <begin position="153"/>
        <end position="166"/>
    </location>
</feature>
<dbReference type="EMBL" id="CM002295">
    <property type="protein sequence ID" value="ESW11361.1"/>
    <property type="molecule type" value="Genomic_DNA"/>
</dbReference>
<evidence type="ECO:0000256" key="1">
    <source>
        <dbReference type="ARBA" id="ARBA00004496"/>
    </source>
</evidence>
<evidence type="ECO:0000256" key="2">
    <source>
        <dbReference type="ARBA" id="ARBA00022490"/>
    </source>
</evidence>
<evidence type="ECO:0000256" key="4">
    <source>
        <dbReference type="ARBA" id="ARBA00022864"/>
    </source>
</evidence>
<feature type="region of interest" description="Disordered" evidence="7">
    <location>
        <begin position="81"/>
        <end position="166"/>
    </location>
</feature>
<proteinExistence type="inferred from homology"/>
<dbReference type="GO" id="GO:0009691">
    <property type="term" value="P:cytokinin biosynthetic process"/>
    <property type="evidence" value="ECO:0007669"/>
    <property type="project" value="UniProtKB-KW"/>
</dbReference>
<evidence type="ECO:0000256" key="6">
    <source>
        <dbReference type="ARBA" id="ARBA00024199"/>
    </source>
</evidence>
<keyword evidence="4" id="KW-0932">Cytokinin signaling pathway</keyword>
<dbReference type="Gramene" id="ESW11361">
    <property type="protein sequence ID" value="ESW11361"/>
    <property type="gene ID" value="PHAVU_008G023500g"/>
</dbReference>
<keyword evidence="9" id="KW-1185">Reference proteome</keyword>
<dbReference type="AlphaFoldDB" id="V7B4H3"/>
<keyword evidence="3" id="KW-0203">Cytokinin biosynthesis</keyword>
<reference evidence="9" key="1">
    <citation type="journal article" date="2014" name="Nat. Genet.">
        <title>A reference genome for common bean and genome-wide analysis of dual domestications.</title>
        <authorList>
            <person name="Schmutz J."/>
            <person name="McClean P.E."/>
            <person name="Mamidi S."/>
            <person name="Wu G.A."/>
            <person name="Cannon S.B."/>
            <person name="Grimwood J."/>
            <person name="Jenkins J."/>
            <person name="Shu S."/>
            <person name="Song Q."/>
            <person name="Chavarro C."/>
            <person name="Torres-Torres M."/>
            <person name="Geffroy V."/>
            <person name="Moghaddam S.M."/>
            <person name="Gao D."/>
            <person name="Abernathy B."/>
            <person name="Barry K."/>
            <person name="Blair M."/>
            <person name="Brick M.A."/>
            <person name="Chovatia M."/>
            <person name="Gepts P."/>
            <person name="Goodstein D.M."/>
            <person name="Gonzales M."/>
            <person name="Hellsten U."/>
            <person name="Hyten D.L."/>
            <person name="Jia G."/>
            <person name="Kelly J.D."/>
            <person name="Kudrna D."/>
            <person name="Lee R."/>
            <person name="Richard M.M."/>
            <person name="Miklas P.N."/>
            <person name="Osorno J.M."/>
            <person name="Rodrigues J."/>
            <person name="Thareau V."/>
            <person name="Urrea C.A."/>
            <person name="Wang M."/>
            <person name="Yu Y."/>
            <person name="Zhang M."/>
            <person name="Wing R.A."/>
            <person name="Cregan P.B."/>
            <person name="Rokhsar D.S."/>
            <person name="Jackson S.A."/>
        </authorList>
    </citation>
    <scope>NUCLEOTIDE SEQUENCE [LARGE SCALE GENOMIC DNA]</scope>
    <source>
        <strain evidence="9">cv. G19833</strain>
    </source>
</reference>
<sequence>MEKAEVKKILFIDTSYDQRWQSQHSLSLGTHTHTLHLPFHFTNFFGPLHTFLQLKQISSRYQAIYLGISINEDDAGCSNENYGYHDIYGENRRKKQGAKVDDAESDDSMASDASSGPVHYHHAYGHSQTSHGTAASKKDKQDHGSKCSKKNANKQEKKRVDSRSKK</sequence>
<dbReference type="PANTHER" id="PTHR33347">
    <property type="entry name" value="OSJNBA0091C07.3 PROTEIN"/>
    <property type="match status" value="1"/>
</dbReference>
<dbReference type="OrthoDB" id="1738616at2759"/>
<comment type="similarity">
    <text evidence="6">Belongs to the SOFL plant protein family.</text>
</comment>
<evidence type="ECO:0000313" key="9">
    <source>
        <dbReference type="Proteomes" id="UP000000226"/>
    </source>
</evidence>
<organism evidence="8 9">
    <name type="scientific">Phaseolus vulgaris</name>
    <name type="common">Kidney bean</name>
    <name type="synonym">French bean</name>
    <dbReference type="NCBI Taxonomy" id="3885"/>
    <lineage>
        <taxon>Eukaryota</taxon>
        <taxon>Viridiplantae</taxon>
        <taxon>Streptophyta</taxon>
        <taxon>Embryophyta</taxon>
        <taxon>Tracheophyta</taxon>
        <taxon>Spermatophyta</taxon>
        <taxon>Magnoliopsida</taxon>
        <taxon>eudicotyledons</taxon>
        <taxon>Gunneridae</taxon>
        <taxon>Pentapetalae</taxon>
        <taxon>rosids</taxon>
        <taxon>fabids</taxon>
        <taxon>Fabales</taxon>
        <taxon>Fabaceae</taxon>
        <taxon>Papilionoideae</taxon>
        <taxon>50 kb inversion clade</taxon>
        <taxon>NPAAA clade</taxon>
        <taxon>indigoferoid/millettioid clade</taxon>
        <taxon>Phaseoleae</taxon>
        <taxon>Phaseolus</taxon>
    </lineage>
</organism>
<dbReference type="InterPro" id="IPR044670">
    <property type="entry name" value="SOFL"/>
</dbReference>
<dbReference type="GO" id="GO:0009736">
    <property type="term" value="P:cytokinin-activated signaling pathway"/>
    <property type="evidence" value="ECO:0007669"/>
    <property type="project" value="UniProtKB-KW"/>
</dbReference>
<protein>
    <submittedName>
        <fullName evidence="8">Uncharacterized protein</fullName>
    </submittedName>
</protein>
<feature type="compositionally biased region" description="Basic and acidic residues" evidence="7">
    <location>
        <begin position="136"/>
        <end position="145"/>
    </location>
</feature>
<comment type="subcellular location">
    <subcellularLocation>
        <location evidence="1">Cytoplasm</location>
    </subcellularLocation>
</comment>